<evidence type="ECO:0000313" key="2">
    <source>
        <dbReference type="EMBL" id="CAI0430719.1"/>
    </source>
</evidence>
<organism evidence="2 3">
    <name type="scientific">Linum tenue</name>
    <dbReference type="NCBI Taxonomy" id="586396"/>
    <lineage>
        <taxon>Eukaryota</taxon>
        <taxon>Viridiplantae</taxon>
        <taxon>Streptophyta</taxon>
        <taxon>Embryophyta</taxon>
        <taxon>Tracheophyta</taxon>
        <taxon>Spermatophyta</taxon>
        <taxon>Magnoliopsida</taxon>
        <taxon>eudicotyledons</taxon>
        <taxon>Gunneridae</taxon>
        <taxon>Pentapetalae</taxon>
        <taxon>rosids</taxon>
        <taxon>fabids</taxon>
        <taxon>Malpighiales</taxon>
        <taxon>Linaceae</taxon>
        <taxon>Linum</taxon>
    </lineage>
</organism>
<evidence type="ECO:0000256" key="1">
    <source>
        <dbReference type="SAM" id="MobiDB-lite"/>
    </source>
</evidence>
<sequence>MMAVVGSHQPQSPAKPQSKVVGVIYGSSIISAIPIPEVQAIIKMNGSCTLRLNGHRSTEHPLRHSSKSSPTFAIISSRPSHSPVQNCRLDDVVTDVESRSRHRHQSSSRGFTAASRSPPPIIVGQIRGVESQTRRPSQKMDAGSGFPSLIRLYPEEESDFEASVAYSHMPPICSKCEMFGHNCNNNRYDVVHQTGSSLHQAPITDQNEIAADDKEFSPVKKKGRGGGKGGGGGRGVFEFRAGLKSSVLFTFGLISDDGKVWEECCSGHRVPREMLEMGIKCLWIL</sequence>
<proteinExistence type="predicted"/>
<accession>A0AAV0L7T4</accession>
<dbReference type="EMBL" id="CAMGYJ010000006">
    <property type="protein sequence ID" value="CAI0430719.1"/>
    <property type="molecule type" value="Genomic_DNA"/>
</dbReference>
<evidence type="ECO:0000313" key="3">
    <source>
        <dbReference type="Proteomes" id="UP001154282"/>
    </source>
</evidence>
<name>A0AAV0L7T4_9ROSI</name>
<dbReference type="AlphaFoldDB" id="A0AAV0L7T4"/>
<gene>
    <name evidence="2" type="ORF">LITE_LOCUS22733</name>
</gene>
<protein>
    <submittedName>
        <fullName evidence="2">Uncharacterized protein</fullName>
    </submittedName>
</protein>
<keyword evidence="3" id="KW-1185">Reference proteome</keyword>
<comment type="caution">
    <text evidence="2">The sequence shown here is derived from an EMBL/GenBank/DDBJ whole genome shotgun (WGS) entry which is preliminary data.</text>
</comment>
<reference evidence="2" key="1">
    <citation type="submission" date="2022-08" db="EMBL/GenBank/DDBJ databases">
        <authorList>
            <person name="Gutierrez-Valencia J."/>
        </authorList>
    </citation>
    <scope>NUCLEOTIDE SEQUENCE</scope>
</reference>
<feature type="region of interest" description="Disordered" evidence="1">
    <location>
        <begin position="97"/>
        <end position="120"/>
    </location>
</feature>
<feature type="region of interest" description="Disordered" evidence="1">
    <location>
        <begin position="208"/>
        <end position="231"/>
    </location>
</feature>
<dbReference type="Proteomes" id="UP001154282">
    <property type="component" value="Unassembled WGS sequence"/>
</dbReference>